<dbReference type="AlphaFoldDB" id="A0A2A9NWQ8"/>
<proteinExistence type="predicted"/>
<evidence type="ECO:0000313" key="3">
    <source>
        <dbReference type="Proteomes" id="UP000242287"/>
    </source>
</evidence>
<dbReference type="Pfam" id="PF07942">
    <property type="entry name" value="CARME"/>
    <property type="match status" value="1"/>
</dbReference>
<evidence type="ECO:0000313" key="2">
    <source>
        <dbReference type="EMBL" id="PFH52210.1"/>
    </source>
</evidence>
<name>A0A2A9NWQ8_9AGAR</name>
<dbReference type="PANTHER" id="PTHR12303:SF13">
    <property type="match status" value="1"/>
</dbReference>
<reference evidence="2 3" key="1">
    <citation type="submission" date="2014-02" db="EMBL/GenBank/DDBJ databases">
        <title>Transposable element dynamics among asymbiotic and ectomycorrhizal Amanita fungi.</title>
        <authorList>
            <consortium name="DOE Joint Genome Institute"/>
            <person name="Hess J."/>
            <person name="Skrede I."/>
            <person name="Wolfe B."/>
            <person name="LaButti K."/>
            <person name="Ohm R.A."/>
            <person name="Grigoriev I.V."/>
            <person name="Pringle A."/>
        </authorList>
    </citation>
    <scope>NUCLEOTIDE SEQUENCE [LARGE SCALE GENOMIC DNA]</scope>
    <source>
        <strain evidence="2 3">SKay4041</strain>
    </source>
</reference>
<dbReference type="GO" id="GO:0008757">
    <property type="term" value="F:S-adenosylmethionine-dependent methyltransferase activity"/>
    <property type="evidence" value="ECO:0007669"/>
    <property type="project" value="InterPro"/>
</dbReference>
<keyword evidence="3" id="KW-1185">Reference proteome</keyword>
<dbReference type="Gene3D" id="3.40.50.150">
    <property type="entry name" value="Vaccinia Virus protein VP39"/>
    <property type="match status" value="1"/>
</dbReference>
<gene>
    <name evidence="2" type="ORF">AMATHDRAFT_46563</name>
</gene>
<evidence type="ECO:0000256" key="1">
    <source>
        <dbReference type="SAM" id="Phobius"/>
    </source>
</evidence>
<dbReference type="SMART" id="SM01296">
    <property type="entry name" value="N2227"/>
    <property type="match status" value="1"/>
</dbReference>
<keyword evidence="1" id="KW-1133">Transmembrane helix</keyword>
<accession>A0A2A9NWQ8</accession>
<dbReference type="SUPFAM" id="SSF53335">
    <property type="entry name" value="S-adenosyl-L-methionine-dependent methyltransferases"/>
    <property type="match status" value="1"/>
</dbReference>
<organism evidence="2 3">
    <name type="scientific">Amanita thiersii Skay4041</name>
    <dbReference type="NCBI Taxonomy" id="703135"/>
    <lineage>
        <taxon>Eukaryota</taxon>
        <taxon>Fungi</taxon>
        <taxon>Dikarya</taxon>
        <taxon>Basidiomycota</taxon>
        <taxon>Agaricomycotina</taxon>
        <taxon>Agaricomycetes</taxon>
        <taxon>Agaricomycetidae</taxon>
        <taxon>Agaricales</taxon>
        <taxon>Pluteineae</taxon>
        <taxon>Amanitaceae</taxon>
        <taxon>Amanita</taxon>
    </lineage>
</organism>
<keyword evidence="1" id="KW-0812">Transmembrane</keyword>
<dbReference type="EMBL" id="KZ301981">
    <property type="protein sequence ID" value="PFH52210.1"/>
    <property type="molecule type" value="Genomic_DNA"/>
</dbReference>
<dbReference type="Proteomes" id="UP000242287">
    <property type="component" value="Unassembled WGS sequence"/>
</dbReference>
<dbReference type="InterPro" id="IPR012901">
    <property type="entry name" value="CARME"/>
</dbReference>
<dbReference type="InterPro" id="IPR029063">
    <property type="entry name" value="SAM-dependent_MTases_sf"/>
</dbReference>
<dbReference type="OrthoDB" id="978at2759"/>
<feature type="transmembrane region" description="Helical" evidence="1">
    <location>
        <begin position="15"/>
        <end position="33"/>
    </location>
</feature>
<keyword evidence="1" id="KW-0472">Membrane</keyword>
<dbReference type="PANTHER" id="PTHR12303">
    <property type="entry name" value="CARNOSINE N-METHYLTRANSFERASE"/>
    <property type="match status" value="1"/>
</dbReference>
<protein>
    <submittedName>
        <fullName evidence="2">Uncharacterized protein</fullName>
    </submittedName>
</protein>
<sequence>MPWSSGLSTNEKFDTALAVLIPVAILFVCYRFSGNFRWSDFRELLSLTSSTAKYGPFSLNRAYQSYSLYAKMSEDELLVIRSSYASLGRAHKRLGYNIGYPTKLDRLRSVTTMNKVVTDEIAKLAKVEYDLDGTVEFGAVSPAAGDLARVRESLKHFVRDWSMEGTPERAKIFKPIFEALNTVEPDERSQMSVLVPGCGLARLAWEISELGFNTTANELSHFMMLAFRFLASPETTTTPEQHKIFPYAYWFSHQRSNNFLFRSVKFPDVVPRLSERFKLVENDFLKLASLPAVKSSSSDGNAASCHVGYDYVVTLFFIDTSLNVFATVEQIFALLKPGGAWINLGPLLWTGGGKTKVELSLEEVIAVAEATGFIDDPSIERQTVECEYTSDPLAMMRWIYRAEFWVMRKPKA</sequence>